<dbReference type="RefSeq" id="WP_142791948.1">
    <property type="nucleotide sequence ID" value="NZ_VJMZ01000001.1"/>
</dbReference>
<evidence type="ECO:0000313" key="3">
    <source>
        <dbReference type="Proteomes" id="UP000319280"/>
    </source>
</evidence>
<dbReference type="SUPFAM" id="SSF52833">
    <property type="entry name" value="Thioredoxin-like"/>
    <property type="match status" value="1"/>
</dbReference>
<dbReference type="Pfam" id="PF00085">
    <property type="entry name" value="Thioredoxin"/>
    <property type="match status" value="1"/>
</dbReference>
<dbReference type="AlphaFoldDB" id="A0A549YMG1"/>
<dbReference type="InterPro" id="IPR036249">
    <property type="entry name" value="Thioredoxin-like_sf"/>
</dbReference>
<gene>
    <name evidence="2" type="ORF">FH966_15855</name>
</gene>
<dbReference type="Proteomes" id="UP000319280">
    <property type="component" value="Unassembled WGS sequence"/>
</dbReference>
<protein>
    <submittedName>
        <fullName evidence="2">Thioredoxin family protein</fullName>
    </submittedName>
</protein>
<evidence type="ECO:0000313" key="2">
    <source>
        <dbReference type="EMBL" id="TRM13066.1"/>
    </source>
</evidence>
<organism evidence="2 3">
    <name type="scientific">Lentibacillus cibarius</name>
    <dbReference type="NCBI Taxonomy" id="2583219"/>
    <lineage>
        <taxon>Bacteria</taxon>
        <taxon>Bacillati</taxon>
        <taxon>Bacillota</taxon>
        <taxon>Bacilli</taxon>
        <taxon>Bacillales</taxon>
        <taxon>Bacillaceae</taxon>
        <taxon>Lentibacillus</taxon>
    </lineage>
</organism>
<dbReference type="Gene3D" id="3.40.30.10">
    <property type="entry name" value="Glutaredoxin"/>
    <property type="match status" value="1"/>
</dbReference>
<evidence type="ECO:0000259" key="1">
    <source>
        <dbReference type="Pfam" id="PF00085"/>
    </source>
</evidence>
<dbReference type="CDD" id="cd02947">
    <property type="entry name" value="TRX_family"/>
    <property type="match status" value="1"/>
</dbReference>
<keyword evidence="3" id="KW-1185">Reference proteome</keyword>
<dbReference type="EMBL" id="VJMZ01000001">
    <property type="protein sequence ID" value="TRM13066.1"/>
    <property type="molecule type" value="Genomic_DNA"/>
</dbReference>
<dbReference type="InterPro" id="IPR013766">
    <property type="entry name" value="Thioredoxin_domain"/>
</dbReference>
<feature type="domain" description="Thioredoxin" evidence="1">
    <location>
        <begin position="10"/>
        <end position="80"/>
    </location>
</feature>
<accession>A0A549YMG1</accession>
<comment type="caution">
    <text evidence="2">The sequence shown here is derived from an EMBL/GenBank/DDBJ whole genome shotgun (WGS) entry which is preliminary data.</text>
</comment>
<proteinExistence type="predicted"/>
<sequence length="105" mass="12487">MQQIKDTDLQKEHYILYIYTPMCGTCALARTMLDKIESVHRETIFYEMNASLNPNFMHENKIESVPCLLIKDENEVKEKVYAFHSIPNIYSYLMKYKPELFVNND</sequence>
<name>A0A549YMG1_9BACI</name>
<reference evidence="2 3" key="1">
    <citation type="submission" date="2019-07" db="EMBL/GenBank/DDBJ databases">
        <title>Genomic analysis of Lentibacillus sp. NKC851-2.</title>
        <authorList>
            <person name="Oh Y.J."/>
        </authorList>
    </citation>
    <scope>NUCLEOTIDE SEQUENCE [LARGE SCALE GENOMIC DNA]</scope>
    <source>
        <strain evidence="2 3">NKC851-2</strain>
    </source>
</reference>